<feature type="compositionally biased region" description="Polar residues" evidence="1">
    <location>
        <begin position="154"/>
        <end position="172"/>
    </location>
</feature>
<evidence type="ECO:0000313" key="2">
    <source>
        <dbReference type="EMBL" id="EDU43463.1"/>
    </source>
</evidence>
<feature type="region of interest" description="Disordered" evidence="1">
    <location>
        <begin position="143"/>
        <end position="172"/>
    </location>
</feature>
<organism evidence="2 3">
    <name type="scientific">Pyrenophora tritici-repentis (strain Pt-1C-BFP)</name>
    <name type="common">Wheat tan spot fungus</name>
    <name type="synonym">Drechslera tritici-repentis</name>
    <dbReference type="NCBI Taxonomy" id="426418"/>
    <lineage>
        <taxon>Eukaryota</taxon>
        <taxon>Fungi</taxon>
        <taxon>Dikarya</taxon>
        <taxon>Ascomycota</taxon>
        <taxon>Pezizomycotina</taxon>
        <taxon>Dothideomycetes</taxon>
        <taxon>Pleosporomycetidae</taxon>
        <taxon>Pleosporales</taxon>
        <taxon>Pleosporineae</taxon>
        <taxon>Pleosporaceae</taxon>
        <taxon>Pyrenophora</taxon>
    </lineage>
</organism>
<reference evidence="3" key="1">
    <citation type="journal article" date="2013" name="G3 (Bethesda)">
        <title>Comparative genomics of a plant-pathogenic fungus, Pyrenophora tritici-repentis, reveals transduplication and the impact of repeat elements on pathogenicity and population divergence.</title>
        <authorList>
            <person name="Manning V.A."/>
            <person name="Pandelova I."/>
            <person name="Dhillon B."/>
            <person name="Wilhelm L.J."/>
            <person name="Goodwin S.B."/>
            <person name="Berlin A.M."/>
            <person name="Figueroa M."/>
            <person name="Freitag M."/>
            <person name="Hane J.K."/>
            <person name="Henrissat B."/>
            <person name="Holman W.H."/>
            <person name="Kodira C.D."/>
            <person name="Martin J."/>
            <person name="Oliver R.P."/>
            <person name="Robbertse B."/>
            <person name="Schackwitz W."/>
            <person name="Schwartz D.C."/>
            <person name="Spatafora J.W."/>
            <person name="Turgeon B.G."/>
            <person name="Yandava C."/>
            <person name="Young S."/>
            <person name="Zhou S."/>
            <person name="Zeng Q."/>
            <person name="Grigoriev I.V."/>
            <person name="Ma L.-J."/>
            <person name="Ciuffetti L.M."/>
        </authorList>
    </citation>
    <scope>NUCLEOTIDE SEQUENCE [LARGE SCALE GENOMIC DNA]</scope>
    <source>
        <strain evidence="3">Pt-1C-BFP</strain>
    </source>
</reference>
<dbReference type="InParanoid" id="B2WJR6"/>
<dbReference type="HOGENOM" id="CLU_1556053_0_0_1"/>
<evidence type="ECO:0000256" key="1">
    <source>
        <dbReference type="SAM" id="MobiDB-lite"/>
    </source>
</evidence>
<dbReference type="AlphaFoldDB" id="B2WJR6"/>
<name>B2WJR6_PYRTR</name>
<gene>
    <name evidence="2" type="ORF">PTRG_10412</name>
</gene>
<dbReference type="EMBL" id="DS231627">
    <property type="protein sequence ID" value="EDU43463.1"/>
    <property type="molecule type" value="Genomic_DNA"/>
</dbReference>
<feature type="region of interest" description="Disordered" evidence="1">
    <location>
        <begin position="82"/>
        <end position="108"/>
    </location>
</feature>
<proteinExistence type="predicted"/>
<protein>
    <submittedName>
        <fullName evidence="2">Uncharacterized protein</fullName>
    </submittedName>
</protein>
<sequence>MSKSDEERSKAEICSNIIQFKHARNGSNYPNHQQARADPSQKLKEVFGIDNIFTNKTNNTKHFVEKVEKLMWKAMKANSFRDDGDWRDLQRSRSPENKQDTSKMTEAELGRAKAPIWSDQKDLYAALRRVTVSKKIFDMLGMFPEDVPDDKPGDTTTLDPTKPDSATINRLT</sequence>
<dbReference type="Proteomes" id="UP000001471">
    <property type="component" value="Unassembled WGS sequence"/>
</dbReference>
<evidence type="ECO:0000313" key="3">
    <source>
        <dbReference type="Proteomes" id="UP000001471"/>
    </source>
</evidence>
<accession>B2WJR6</accession>